<evidence type="ECO:0000313" key="2">
    <source>
        <dbReference type="EMBL" id="VFK26095.1"/>
    </source>
</evidence>
<organism evidence="2">
    <name type="scientific">Candidatus Kentrum sp. LPFa</name>
    <dbReference type="NCBI Taxonomy" id="2126335"/>
    <lineage>
        <taxon>Bacteria</taxon>
        <taxon>Pseudomonadati</taxon>
        <taxon>Pseudomonadota</taxon>
        <taxon>Gammaproteobacteria</taxon>
        <taxon>Candidatus Kentrum</taxon>
    </lineage>
</organism>
<dbReference type="AlphaFoldDB" id="A0A450X9Y9"/>
<accession>A0A450X9Y9</accession>
<protein>
    <submittedName>
        <fullName evidence="2">Uncharacterized protein</fullName>
    </submittedName>
</protein>
<dbReference type="EMBL" id="CAADFM010000032">
    <property type="protein sequence ID" value="VFK10105.1"/>
    <property type="molecule type" value="Genomic_DNA"/>
</dbReference>
<dbReference type="EMBL" id="CAADFP010000030">
    <property type="protein sequence ID" value="VFK26095.1"/>
    <property type="molecule type" value="Genomic_DNA"/>
</dbReference>
<evidence type="ECO:0000313" key="1">
    <source>
        <dbReference type="EMBL" id="VFK10105.1"/>
    </source>
</evidence>
<gene>
    <name evidence="1" type="ORF">BECKLPF1236A_GA0070988_100328</name>
    <name evidence="2" type="ORF">BECKLPF1236C_GA0070990_100307</name>
</gene>
<reference evidence="2" key="1">
    <citation type="submission" date="2019-02" db="EMBL/GenBank/DDBJ databases">
        <authorList>
            <person name="Gruber-Vodicka R. H."/>
            <person name="Seah K. B. B."/>
        </authorList>
    </citation>
    <scope>NUCLEOTIDE SEQUENCE</scope>
    <source>
        <strain evidence="1">BECK_S312</strain>
        <strain evidence="2">BECK_S426</strain>
    </source>
</reference>
<proteinExistence type="predicted"/>
<sequence length="293" mass="33730">MNDTRKWIIWTRDADDFARWSGTEKDSFVVVTKERVTAHSDEIQKSPDNPIRALVVNGGRRPFLDKKMPSTPGWYGGARLWMHLGGLPGEPKDSDWYGFFNDEEDPLPKDVKEAFGSIPETKRRAFGSTINGDQVRREIAPKVSKALEKNEDREKFCEDLLALLDKAWGTAEKKSQEDFDLCVVRALFPLYVDSINDEIHDLGVDRDAAWRAAKSNLEFELSKKNTDSLRKEEKPPSEITKMHDLLDKQPTKEHWKRFHEYFKMISKDYGCHFDSEPNWKADFSSPFAIGALS</sequence>
<name>A0A450X9Y9_9GAMM</name>